<evidence type="ECO:0000313" key="2">
    <source>
        <dbReference type="Proteomes" id="UP000256900"/>
    </source>
</evidence>
<name>A0A3D9Z1I1_9HYPH</name>
<dbReference type="Proteomes" id="UP000256900">
    <property type="component" value="Unassembled WGS sequence"/>
</dbReference>
<gene>
    <name evidence="1" type="ORF">DES32_0246</name>
</gene>
<sequence length="192" mass="20845">MTMAKESRTDLPQTDLRRTDLRMTGFGGCAGSARAVSLLFLLRRWRERNARTVAAPRLKPADAPSNTALASLAGGDLEERFHAWRGRSGRRYICSVFPVDQRAADAGLPEFAEAIVIAVGQDIGGERRVVAFLQCEYGANALARQAFVAAAVKAGAQQWHVHLLTADPQKRRAAIEDIEALCRPAVPVLAPV</sequence>
<dbReference type="EMBL" id="QUMO01000001">
    <property type="protein sequence ID" value="REF89032.1"/>
    <property type="molecule type" value="Genomic_DNA"/>
</dbReference>
<keyword evidence="2" id="KW-1185">Reference proteome</keyword>
<evidence type="ECO:0000313" key="1">
    <source>
        <dbReference type="EMBL" id="REF89032.1"/>
    </source>
</evidence>
<dbReference type="AlphaFoldDB" id="A0A3D9Z1I1"/>
<protein>
    <submittedName>
        <fullName evidence="1">Uncharacterized protein</fullName>
    </submittedName>
</protein>
<organism evidence="1 2">
    <name type="scientific">Methylovirgula ligni</name>
    <dbReference type="NCBI Taxonomy" id="569860"/>
    <lineage>
        <taxon>Bacteria</taxon>
        <taxon>Pseudomonadati</taxon>
        <taxon>Pseudomonadota</taxon>
        <taxon>Alphaproteobacteria</taxon>
        <taxon>Hyphomicrobiales</taxon>
        <taxon>Beijerinckiaceae</taxon>
        <taxon>Methylovirgula</taxon>
    </lineage>
</organism>
<reference evidence="1 2" key="1">
    <citation type="submission" date="2018-08" db="EMBL/GenBank/DDBJ databases">
        <title>Genomic Encyclopedia of Type Strains, Phase IV (KMG-IV): sequencing the most valuable type-strain genomes for metagenomic binning, comparative biology and taxonomic classification.</title>
        <authorList>
            <person name="Goeker M."/>
        </authorList>
    </citation>
    <scope>NUCLEOTIDE SEQUENCE [LARGE SCALE GENOMIC DNA]</scope>
    <source>
        <strain evidence="1 2">BW863</strain>
    </source>
</reference>
<accession>A0A3D9Z1I1</accession>
<comment type="caution">
    <text evidence="1">The sequence shown here is derived from an EMBL/GenBank/DDBJ whole genome shotgun (WGS) entry which is preliminary data.</text>
</comment>
<proteinExistence type="predicted"/>